<dbReference type="KEGG" id="blq:L21SP5_01738"/>
<dbReference type="RefSeq" id="WP_057952845.1">
    <property type="nucleotide sequence ID" value="NZ_CP013118.1"/>
</dbReference>
<evidence type="ECO:0000313" key="3">
    <source>
        <dbReference type="Proteomes" id="UP000064893"/>
    </source>
</evidence>
<dbReference type="Proteomes" id="UP000064893">
    <property type="component" value="Chromosome"/>
</dbReference>
<dbReference type="AlphaFoldDB" id="A0A0S2HZB5"/>
<organism evidence="2 3">
    <name type="scientific">Salinivirga cyanobacteriivorans</name>
    <dbReference type="NCBI Taxonomy" id="1307839"/>
    <lineage>
        <taxon>Bacteria</taxon>
        <taxon>Pseudomonadati</taxon>
        <taxon>Bacteroidota</taxon>
        <taxon>Bacteroidia</taxon>
        <taxon>Bacteroidales</taxon>
        <taxon>Salinivirgaceae</taxon>
        <taxon>Salinivirga</taxon>
    </lineage>
</organism>
<evidence type="ECO:0000259" key="1">
    <source>
        <dbReference type="Pfam" id="PF09345"/>
    </source>
</evidence>
<dbReference type="InterPro" id="IPR018530">
    <property type="entry name" value="SiaC"/>
</dbReference>
<keyword evidence="3" id="KW-1185">Reference proteome</keyword>
<proteinExistence type="predicted"/>
<gene>
    <name evidence="2" type="ORF">L21SP5_01738</name>
</gene>
<feature type="domain" description="SiaC family regulatory phosphoprotein" evidence="1">
    <location>
        <begin position="6"/>
        <end position="122"/>
    </location>
</feature>
<protein>
    <recommendedName>
        <fullName evidence="1">SiaC family regulatory phosphoprotein domain-containing protein</fullName>
    </recommendedName>
</protein>
<dbReference type="OrthoDB" id="5297629at2"/>
<sequence>MEPLIIEATPKTPKVVFDPNENLYEISGRSLPENVVKTYDPVIKWIERNLAKAKGEIKFNFRMDYLNSASAKMISLILTKLEELYASGIKVNVNWFYNTDDDDIQSEGEIYQMLKKVPIKLVGVDDEEGEDDVL</sequence>
<reference evidence="2 3" key="1">
    <citation type="submission" date="2015-11" db="EMBL/GenBank/DDBJ databases">
        <title>Description and complete genome sequence of a novel strain predominating in hypersaline microbial mats and representing a new family of the Bacteriodetes phylum.</title>
        <authorList>
            <person name="Spring S."/>
            <person name="Bunk B."/>
            <person name="Sproer C."/>
            <person name="Klenk H.-P."/>
        </authorList>
    </citation>
    <scope>NUCLEOTIDE SEQUENCE [LARGE SCALE GENOMIC DNA]</scope>
    <source>
        <strain evidence="2 3">L21-Spi-D4</strain>
    </source>
</reference>
<name>A0A0S2HZB5_9BACT</name>
<dbReference type="EMBL" id="CP013118">
    <property type="protein sequence ID" value="ALO15380.1"/>
    <property type="molecule type" value="Genomic_DNA"/>
</dbReference>
<evidence type="ECO:0000313" key="2">
    <source>
        <dbReference type="EMBL" id="ALO15380.1"/>
    </source>
</evidence>
<dbReference type="Pfam" id="PF09345">
    <property type="entry name" value="SiaC"/>
    <property type="match status" value="1"/>
</dbReference>
<dbReference type="STRING" id="1307839.L21SP5_01738"/>
<accession>A0A0S2HZB5</accession>